<gene>
    <name evidence="2" type="ORF">MUG84_08760</name>
</gene>
<proteinExistence type="predicted"/>
<evidence type="ECO:0000256" key="1">
    <source>
        <dbReference type="SAM" id="MobiDB-lite"/>
    </source>
</evidence>
<keyword evidence="3" id="KW-1185">Reference proteome</keyword>
<protein>
    <submittedName>
        <fullName evidence="2">Uncharacterized protein</fullName>
    </submittedName>
</protein>
<dbReference type="RefSeq" id="WP_244723820.1">
    <property type="nucleotide sequence ID" value="NZ_JALIRP010000003.1"/>
</dbReference>
<dbReference type="Proteomes" id="UP001139347">
    <property type="component" value="Unassembled WGS sequence"/>
</dbReference>
<name>A0A9X1WM66_9BACL</name>
<dbReference type="EMBL" id="JALIRP010000003">
    <property type="protein sequence ID" value="MCJ8011832.1"/>
    <property type="molecule type" value="Genomic_DNA"/>
</dbReference>
<sequence length="48" mass="4978">MEPAIGGTGFLTVLIKYEKIAPVCGGSENARPPRISTDKLTTEGSPSS</sequence>
<evidence type="ECO:0000313" key="3">
    <source>
        <dbReference type="Proteomes" id="UP001139347"/>
    </source>
</evidence>
<evidence type="ECO:0000313" key="2">
    <source>
        <dbReference type="EMBL" id="MCJ8011832.1"/>
    </source>
</evidence>
<reference evidence="2" key="1">
    <citation type="submission" date="2022-04" db="EMBL/GenBank/DDBJ databases">
        <title>Paenibacillus mangrovi sp. nov., a novel endophytic bacterium isolated from bark of Kandelia candel.</title>
        <authorList>
            <person name="Tuo L."/>
        </authorList>
    </citation>
    <scope>NUCLEOTIDE SEQUENCE</scope>
    <source>
        <strain evidence="2">KQZ6P-2</strain>
    </source>
</reference>
<accession>A0A9X1WM66</accession>
<feature type="region of interest" description="Disordered" evidence="1">
    <location>
        <begin position="24"/>
        <end position="48"/>
    </location>
</feature>
<organism evidence="2 3">
    <name type="scientific">Paenibacillus mangrovi</name>
    <dbReference type="NCBI Taxonomy" id="2931978"/>
    <lineage>
        <taxon>Bacteria</taxon>
        <taxon>Bacillati</taxon>
        <taxon>Bacillota</taxon>
        <taxon>Bacilli</taxon>
        <taxon>Bacillales</taxon>
        <taxon>Paenibacillaceae</taxon>
        <taxon>Paenibacillus</taxon>
    </lineage>
</organism>
<dbReference type="AlphaFoldDB" id="A0A9X1WM66"/>
<comment type="caution">
    <text evidence="2">The sequence shown here is derived from an EMBL/GenBank/DDBJ whole genome shotgun (WGS) entry which is preliminary data.</text>
</comment>